<comment type="similarity">
    <text evidence="2">Belongs to the DCP1 family.</text>
</comment>
<sequence length="399" mass="45309">MAEKGLEEKSNSRQERKELALKQNIHVLSRYFSGIRSILFYAHNVCVYDFDEANKCWKRSEIEGAFHIVDTFTEIPFRIIVLNRRELENLALDIVPGWTHFEEVKGTIQLQSPQGKIYALWFFDEEEKVEAVKVLSLLLEQQRPAPENLSLNQRLYGSYSKTSEASLVHQTPEKEILRLLKSSCRSNEVTTNGAENSPPTQRYRQVLSPGRLGSPFPLNNNVMKNMSKPNFTNRVETSQDSVTIPCSVEAGKQILSLLKHVESSSLSETSVVNDPYASVGNNSSRNSSFNANFGGHEQTQSDSMKDNSFPPLQAALQVLAYHSSGHEERLKRPEIDDKVSEIAAFFERFGWKSTLPSEEQLKELLNAILHDDVLFHQFYEQYIRTVKSTNAGAQYSSIP</sequence>
<evidence type="ECO:0000256" key="5">
    <source>
        <dbReference type="SAM" id="MobiDB-lite"/>
    </source>
</evidence>
<dbReference type="AlphaFoldDB" id="M2Y976"/>
<evidence type="ECO:0000313" key="6">
    <source>
        <dbReference type="EMBL" id="EME32399.1"/>
    </source>
</evidence>
<reference evidence="7" key="1">
    <citation type="journal article" date="2013" name="Science">
        <title>Gene transfer from bacteria and archaea facilitated evolution of an extremophilic eukaryote.</title>
        <authorList>
            <person name="Schonknecht G."/>
            <person name="Chen W.H."/>
            <person name="Ternes C.M."/>
            <person name="Barbier G.G."/>
            <person name="Shrestha R.P."/>
            <person name="Stanke M."/>
            <person name="Brautigam A."/>
            <person name="Baker B.J."/>
            <person name="Banfield J.F."/>
            <person name="Garavito R.M."/>
            <person name="Carr K."/>
            <person name="Wilkerson C."/>
            <person name="Rensing S.A."/>
            <person name="Gagneul D."/>
            <person name="Dickenson N.E."/>
            <person name="Oesterhelt C."/>
            <person name="Lercher M.J."/>
            <person name="Weber A.P."/>
        </authorList>
    </citation>
    <scope>NUCLEOTIDE SEQUENCE [LARGE SCALE GENOMIC DNA]</scope>
    <source>
        <strain evidence="7">074W</strain>
    </source>
</reference>
<dbReference type="GO" id="GO:0008047">
    <property type="term" value="F:enzyme activator activity"/>
    <property type="evidence" value="ECO:0007669"/>
    <property type="project" value="InterPro"/>
</dbReference>
<dbReference type="GO" id="GO:0000932">
    <property type="term" value="C:P-body"/>
    <property type="evidence" value="ECO:0007669"/>
    <property type="project" value="TreeGrafter"/>
</dbReference>
<dbReference type="KEGG" id="gsl:Gasu_04870"/>
<dbReference type="OrthoDB" id="255837at2759"/>
<dbReference type="InterPro" id="IPR011993">
    <property type="entry name" value="PH-like_dom_sf"/>
</dbReference>
<evidence type="ECO:0000256" key="1">
    <source>
        <dbReference type="ARBA" id="ARBA00004496"/>
    </source>
</evidence>
<name>M2Y976_GALSU</name>
<dbReference type="PANTHER" id="PTHR16290:SF0">
    <property type="entry name" value="DECAPPING PROTEIN 1, ISOFORM A"/>
    <property type="match status" value="1"/>
</dbReference>
<dbReference type="InterPro" id="IPR010334">
    <property type="entry name" value="Dcp1"/>
</dbReference>
<proteinExistence type="inferred from homology"/>
<dbReference type="SUPFAM" id="SSF50729">
    <property type="entry name" value="PH domain-like"/>
    <property type="match status" value="1"/>
</dbReference>
<dbReference type="EMBL" id="KB454486">
    <property type="protein sequence ID" value="EME32399.1"/>
    <property type="molecule type" value="Genomic_DNA"/>
</dbReference>
<comment type="subcellular location">
    <subcellularLocation>
        <location evidence="1">Cytoplasm</location>
    </subcellularLocation>
</comment>
<keyword evidence="4" id="KW-0507">mRNA processing</keyword>
<dbReference type="Gene3D" id="2.30.29.30">
    <property type="entry name" value="Pleckstrin-homology domain (PH domain)/Phosphotyrosine-binding domain (PTB)"/>
    <property type="match status" value="1"/>
</dbReference>
<evidence type="ECO:0000256" key="4">
    <source>
        <dbReference type="ARBA" id="ARBA00022664"/>
    </source>
</evidence>
<keyword evidence="3" id="KW-0963">Cytoplasm</keyword>
<evidence type="ECO:0000256" key="2">
    <source>
        <dbReference type="ARBA" id="ARBA00008778"/>
    </source>
</evidence>
<dbReference type="RefSeq" id="XP_005708919.1">
    <property type="nucleotide sequence ID" value="XM_005708862.1"/>
</dbReference>
<dbReference type="GO" id="GO:0003729">
    <property type="term" value="F:mRNA binding"/>
    <property type="evidence" value="ECO:0007669"/>
    <property type="project" value="TreeGrafter"/>
</dbReference>
<feature type="compositionally biased region" description="Low complexity" evidence="5">
    <location>
        <begin position="277"/>
        <end position="295"/>
    </location>
</feature>
<dbReference type="GO" id="GO:0006397">
    <property type="term" value="P:mRNA processing"/>
    <property type="evidence" value="ECO:0007669"/>
    <property type="project" value="UniProtKB-KW"/>
</dbReference>
<dbReference type="GeneID" id="17090984"/>
<dbReference type="Gramene" id="EME32399">
    <property type="protein sequence ID" value="EME32399"/>
    <property type="gene ID" value="Gasu_04870"/>
</dbReference>
<dbReference type="PANTHER" id="PTHR16290">
    <property type="entry name" value="TRANSCRIPTION FACTOR SMIF DECAPPING ENZYME DCP1"/>
    <property type="match status" value="1"/>
</dbReference>
<dbReference type="Pfam" id="PF06058">
    <property type="entry name" value="DCP1"/>
    <property type="match status" value="1"/>
</dbReference>
<evidence type="ECO:0000256" key="3">
    <source>
        <dbReference type="ARBA" id="ARBA00022490"/>
    </source>
</evidence>
<dbReference type="GO" id="GO:0031087">
    <property type="term" value="P:deadenylation-independent decapping of nuclear-transcribed mRNA"/>
    <property type="evidence" value="ECO:0007669"/>
    <property type="project" value="TreeGrafter"/>
</dbReference>
<organism evidence="6 7">
    <name type="scientific">Galdieria sulphuraria</name>
    <name type="common">Red alga</name>
    <dbReference type="NCBI Taxonomy" id="130081"/>
    <lineage>
        <taxon>Eukaryota</taxon>
        <taxon>Rhodophyta</taxon>
        <taxon>Bangiophyceae</taxon>
        <taxon>Galdieriales</taxon>
        <taxon>Galdieriaceae</taxon>
        <taxon>Galdieria</taxon>
    </lineage>
</organism>
<keyword evidence="7" id="KW-1185">Reference proteome</keyword>
<evidence type="ECO:0000313" key="7">
    <source>
        <dbReference type="Proteomes" id="UP000030680"/>
    </source>
</evidence>
<dbReference type="GO" id="GO:0000290">
    <property type="term" value="P:deadenylation-dependent decapping of nuclear-transcribed mRNA"/>
    <property type="evidence" value="ECO:0007669"/>
    <property type="project" value="InterPro"/>
</dbReference>
<protein>
    <submittedName>
        <fullName evidence="6">M7G(5')pppN diphosphatase</fullName>
    </submittedName>
</protein>
<dbReference type="Proteomes" id="UP000030680">
    <property type="component" value="Unassembled WGS sequence"/>
</dbReference>
<feature type="region of interest" description="Disordered" evidence="5">
    <location>
        <begin position="277"/>
        <end position="305"/>
    </location>
</feature>
<dbReference type="eggNOG" id="ENOG502T0PK">
    <property type="taxonomic scope" value="Eukaryota"/>
</dbReference>
<accession>M2Y976</accession>
<dbReference type="STRING" id="130081.M2Y976"/>
<gene>
    <name evidence="6" type="ORF">Gasu_04870</name>
</gene>